<organism evidence="1 2">
    <name type="scientific">Dendrothele bispora (strain CBS 962.96)</name>
    <dbReference type="NCBI Taxonomy" id="1314807"/>
    <lineage>
        <taxon>Eukaryota</taxon>
        <taxon>Fungi</taxon>
        <taxon>Dikarya</taxon>
        <taxon>Basidiomycota</taxon>
        <taxon>Agaricomycotina</taxon>
        <taxon>Agaricomycetes</taxon>
        <taxon>Agaricomycetidae</taxon>
        <taxon>Agaricales</taxon>
        <taxon>Agaricales incertae sedis</taxon>
        <taxon>Dendrothele</taxon>
    </lineage>
</organism>
<protein>
    <submittedName>
        <fullName evidence="1">Uncharacterized protein</fullName>
    </submittedName>
</protein>
<dbReference type="AlphaFoldDB" id="A0A4S8LPE5"/>
<proteinExistence type="predicted"/>
<keyword evidence="2" id="KW-1185">Reference proteome</keyword>
<accession>A0A4S8LPE5</accession>
<dbReference type="EMBL" id="ML179310">
    <property type="protein sequence ID" value="THU91272.1"/>
    <property type="molecule type" value="Genomic_DNA"/>
</dbReference>
<reference evidence="1 2" key="1">
    <citation type="journal article" date="2019" name="Nat. Ecol. Evol.">
        <title>Megaphylogeny resolves global patterns of mushroom evolution.</title>
        <authorList>
            <person name="Varga T."/>
            <person name="Krizsan K."/>
            <person name="Foldi C."/>
            <person name="Dima B."/>
            <person name="Sanchez-Garcia M."/>
            <person name="Sanchez-Ramirez S."/>
            <person name="Szollosi G.J."/>
            <person name="Szarkandi J.G."/>
            <person name="Papp V."/>
            <person name="Albert L."/>
            <person name="Andreopoulos W."/>
            <person name="Angelini C."/>
            <person name="Antonin V."/>
            <person name="Barry K.W."/>
            <person name="Bougher N.L."/>
            <person name="Buchanan P."/>
            <person name="Buyck B."/>
            <person name="Bense V."/>
            <person name="Catcheside P."/>
            <person name="Chovatia M."/>
            <person name="Cooper J."/>
            <person name="Damon W."/>
            <person name="Desjardin D."/>
            <person name="Finy P."/>
            <person name="Geml J."/>
            <person name="Haridas S."/>
            <person name="Hughes K."/>
            <person name="Justo A."/>
            <person name="Karasinski D."/>
            <person name="Kautmanova I."/>
            <person name="Kiss B."/>
            <person name="Kocsube S."/>
            <person name="Kotiranta H."/>
            <person name="LaButti K.M."/>
            <person name="Lechner B.E."/>
            <person name="Liimatainen K."/>
            <person name="Lipzen A."/>
            <person name="Lukacs Z."/>
            <person name="Mihaltcheva S."/>
            <person name="Morgado L.N."/>
            <person name="Niskanen T."/>
            <person name="Noordeloos M.E."/>
            <person name="Ohm R.A."/>
            <person name="Ortiz-Santana B."/>
            <person name="Ovrebo C."/>
            <person name="Racz N."/>
            <person name="Riley R."/>
            <person name="Savchenko A."/>
            <person name="Shiryaev A."/>
            <person name="Soop K."/>
            <person name="Spirin V."/>
            <person name="Szebenyi C."/>
            <person name="Tomsovsky M."/>
            <person name="Tulloss R.E."/>
            <person name="Uehling J."/>
            <person name="Grigoriev I.V."/>
            <person name="Vagvolgyi C."/>
            <person name="Papp T."/>
            <person name="Martin F.M."/>
            <person name="Miettinen O."/>
            <person name="Hibbett D.S."/>
            <person name="Nagy L.G."/>
        </authorList>
    </citation>
    <scope>NUCLEOTIDE SEQUENCE [LARGE SCALE GENOMIC DNA]</scope>
    <source>
        <strain evidence="1 2">CBS 962.96</strain>
    </source>
</reference>
<dbReference type="OrthoDB" id="2894845at2759"/>
<gene>
    <name evidence="1" type="ORF">K435DRAFT_863527</name>
</gene>
<evidence type="ECO:0000313" key="2">
    <source>
        <dbReference type="Proteomes" id="UP000297245"/>
    </source>
</evidence>
<name>A0A4S8LPE5_DENBC</name>
<dbReference type="Proteomes" id="UP000297245">
    <property type="component" value="Unassembled WGS sequence"/>
</dbReference>
<sequence length="433" mass="49606">MATSLEDLPDGLLHKIIESLNFYKVTPIKIHMRHKPFRNRCLSHPVDPVSLVNRRLRRLSLPILFRKVCIRPYYSNAHVSDILSLMLEALKHNTLMPLIRELSIDLKGCAPVRSCEDPVTLLLIDVLSRCTRLEHLGLPETELGYGDQRPIIEALNSHSSENIRLQFMSIEFDAPESFNALRSLSLSRVICQNWQRRHCSDQEMKALLAQGLNIQSIDRSRYVDGSWMDGNYPGLTRIYGWNGNERSLQSTIDFLLRHPLLERIGPEAHECDMTPWHATFASKMYPYSFKIDKWNGVVKINGEWLYDNIKITFLDDIAHGDVETVETMVRTLRKALPQPSDCPHLDVGIDFLSPVGEYMTSDNLIGILTRNTNYPVTLNHSITLQLGTFVCVILIREYSQERLIAGFESFSRRLDQVLPRVVVYGQNPRGGLI</sequence>
<evidence type="ECO:0000313" key="1">
    <source>
        <dbReference type="EMBL" id="THU91272.1"/>
    </source>
</evidence>